<dbReference type="InterPro" id="IPR009492">
    <property type="entry name" value="TniQ"/>
</dbReference>
<comment type="caution">
    <text evidence="2">The sequence shown here is derived from an EMBL/GenBank/DDBJ whole genome shotgun (WGS) entry which is preliminary data.</text>
</comment>
<name>A0A559SL38_9HYPH</name>
<dbReference type="Pfam" id="PF06527">
    <property type="entry name" value="TniQ"/>
    <property type="match status" value="1"/>
</dbReference>
<evidence type="ECO:0000313" key="3">
    <source>
        <dbReference type="Proteomes" id="UP000319824"/>
    </source>
</evidence>
<proteinExistence type="predicted"/>
<evidence type="ECO:0000313" key="2">
    <source>
        <dbReference type="EMBL" id="TVZ63078.1"/>
    </source>
</evidence>
<dbReference type="Proteomes" id="UP000319824">
    <property type="component" value="Unassembled WGS sequence"/>
</dbReference>
<protein>
    <submittedName>
        <fullName evidence="2">TniQ protein</fullName>
    </submittedName>
</protein>
<dbReference type="AlphaFoldDB" id="A0A559SL38"/>
<evidence type="ECO:0000259" key="1">
    <source>
        <dbReference type="Pfam" id="PF06527"/>
    </source>
</evidence>
<dbReference type="EMBL" id="VISO01000003">
    <property type="protein sequence ID" value="TVZ63078.1"/>
    <property type="molecule type" value="Genomic_DNA"/>
</dbReference>
<sequence length="610" mass="68932">MVRLAHVPDLAKTEAFQSFLPRLAAVNGAASLQEFRRHFALKSHQSSASKELISEISRLTGISESILDAHQLLNVSGHGQLGHAKLRWSNLHTTSARYCPICVQNDYLSGSDRRDARPWVRGGWYGLNNYVCVEHSVELFTSPIPYSAANRWDFTSHLRENPRELDEAARSAKSHDPLPYDVYFDHRLTRNVESVQLLDPLPYHIAYSLCELLGQMKLLGNSPHTVDAAPARMHDARCVGFDLLADRGKLLQFLDELRGRHLARIKTSSRYHVYGPFQRYLSQLLQTPGARPLIDLVREHAMSALPIGPNDDFIGGGGCRKWHTIRTAKLEYDIDPRLMRKLLIERGLIGDGEAISRDNHILIPADKVQELASYCQDGVDLQYVRETFGILESTARQLVNAGIISPLYGSSKGIKAKFSRTAIDATLRDVLSGLPERNEDGNLISLVDATRLGGRSVSNLIVAILEGRLPTRFLTSRTDRTGFMRLLLDPTEIRAEFVKPVGIKRHEFTAIFRFRPLEGDKFFYSKFFERSRETSPTNHREFDVVTRGSLERFQQVHVSLAALSKGRGRPVDVKNMLNEAGINPVWEIKGRRALTFYKRSEVEEFLRSLA</sequence>
<accession>A0A559SL38</accession>
<feature type="domain" description="TniQ" evidence="1">
    <location>
        <begin position="8"/>
        <end position="139"/>
    </location>
</feature>
<dbReference type="RefSeq" id="WP_022717065.1">
    <property type="nucleotide sequence ID" value="NZ_ATTQ01000013.1"/>
</dbReference>
<organism evidence="2 3">
    <name type="scientific">Rhizobium mongolense USDA 1844</name>
    <dbReference type="NCBI Taxonomy" id="1079460"/>
    <lineage>
        <taxon>Bacteria</taxon>
        <taxon>Pseudomonadati</taxon>
        <taxon>Pseudomonadota</taxon>
        <taxon>Alphaproteobacteria</taxon>
        <taxon>Hyphomicrobiales</taxon>
        <taxon>Rhizobiaceae</taxon>
        <taxon>Rhizobium/Agrobacterium group</taxon>
        <taxon>Rhizobium</taxon>
    </lineage>
</organism>
<gene>
    <name evidence="2" type="ORF">BCL32_3194</name>
</gene>
<reference evidence="2 3" key="1">
    <citation type="submission" date="2019-06" db="EMBL/GenBank/DDBJ databases">
        <title>Pac Bio to generate improved reference genome sequences for organisms with transposon mutant libraries (support for FEBA project).</title>
        <authorList>
            <person name="Blow M."/>
        </authorList>
    </citation>
    <scope>NUCLEOTIDE SEQUENCE [LARGE SCALE GENOMIC DNA]</scope>
    <source>
        <strain evidence="2 3">USDA 1844</strain>
    </source>
</reference>